<protein>
    <submittedName>
        <fullName evidence="2">Ribosomal protein L7Ae</fullName>
    </submittedName>
</protein>
<proteinExistence type="predicted"/>
<dbReference type="InterPro" id="IPR004038">
    <property type="entry name" value="Ribosomal_eL8/eL30/eS12/Gad45"/>
</dbReference>
<keyword evidence="2" id="KW-0689">Ribosomal protein</keyword>
<dbReference type="InterPro" id="IPR029064">
    <property type="entry name" value="Ribosomal_eL30-like_sf"/>
</dbReference>
<dbReference type="Gene3D" id="3.30.1330.30">
    <property type="match status" value="1"/>
</dbReference>
<dbReference type="Proteomes" id="UP000214880">
    <property type="component" value="Unassembled WGS sequence"/>
</dbReference>
<dbReference type="AlphaFoldDB" id="A0A1G9LK56"/>
<dbReference type="OrthoDB" id="9794863at2"/>
<dbReference type="RefSeq" id="WP_092067717.1">
    <property type="nucleotide sequence ID" value="NZ_FNHB01000001.1"/>
</dbReference>
<sequence length="100" mass="10657">MNIQNVSSLLGLAQKAGKIASGELAVEKAVKSGKAKLIVIAADSSDGTKKRYHDMSQYYQVPLYEVFTKQQLGGCIGKEYRAALAIVDAGLSQAVLKALQ</sequence>
<keyword evidence="2" id="KW-0687">Ribonucleoprotein</keyword>
<organism evidence="2 3">
    <name type="scientific">Dendrosporobacter quercicolus</name>
    <dbReference type="NCBI Taxonomy" id="146817"/>
    <lineage>
        <taxon>Bacteria</taxon>
        <taxon>Bacillati</taxon>
        <taxon>Bacillota</taxon>
        <taxon>Negativicutes</taxon>
        <taxon>Selenomonadales</taxon>
        <taxon>Sporomusaceae</taxon>
        <taxon>Dendrosporobacter</taxon>
    </lineage>
</organism>
<feature type="domain" description="Ribosomal protein eL8/eL30/eS12/Gadd45" evidence="1">
    <location>
        <begin position="5"/>
        <end position="94"/>
    </location>
</feature>
<dbReference type="Pfam" id="PF01248">
    <property type="entry name" value="Ribosomal_L7Ae"/>
    <property type="match status" value="1"/>
</dbReference>
<name>A0A1G9LK56_9FIRM</name>
<keyword evidence="3" id="KW-1185">Reference proteome</keyword>
<evidence type="ECO:0000259" key="1">
    <source>
        <dbReference type="Pfam" id="PF01248"/>
    </source>
</evidence>
<accession>A0A1G9LK56</accession>
<dbReference type="SUPFAM" id="SSF55315">
    <property type="entry name" value="L30e-like"/>
    <property type="match status" value="1"/>
</dbReference>
<dbReference type="EMBL" id="FNHB01000001">
    <property type="protein sequence ID" value="SDL62228.1"/>
    <property type="molecule type" value="Genomic_DNA"/>
</dbReference>
<gene>
    <name evidence="2" type="ORF">SAMN04488502_101374</name>
</gene>
<dbReference type="STRING" id="146817.SAMN04488502_101374"/>
<evidence type="ECO:0000313" key="3">
    <source>
        <dbReference type="Proteomes" id="UP000214880"/>
    </source>
</evidence>
<dbReference type="GO" id="GO:0005840">
    <property type="term" value="C:ribosome"/>
    <property type="evidence" value="ECO:0007669"/>
    <property type="project" value="UniProtKB-KW"/>
</dbReference>
<evidence type="ECO:0000313" key="2">
    <source>
        <dbReference type="EMBL" id="SDL62228.1"/>
    </source>
</evidence>
<reference evidence="2 3" key="1">
    <citation type="submission" date="2016-10" db="EMBL/GenBank/DDBJ databases">
        <authorList>
            <person name="de Groot N.N."/>
        </authorList>
    </citation>
    <scope>NUCLEOTIDE SEQUENCE [LARGE SCALE GENOMIC DNA]</scope>
    <source>
        <strain evidence="2 3">DSM 1736</strain>
    </source>
</reference>